<geneLocation type="plasmid" evidence="4">
    <name>pej01</name>
</geneLocation>
<gene>
    <name evidence="2" type="ORF">LPB142_16860</name>
    <name evidence="3" type="ORF">LPB142_17425</name>
</gene>
<protein>
    <submittedName>
        <fullName evidence="3">Uncharacterized protein</fullName>
    </submittedName>
</protein>
<sequence length="98" mass="10409">MIASLASSLGIALASAAHSQDATGFIGGIAPNARPEGAPVIVQFTPDANWQENAAHGIEAPIPPTILAWLDDQGAWFTPFIHPGMTGPYDLRHWHDIE</sequence>
<evidence type="ECO:0000313" key="2">
    <source>
        <dbReference type="EMBL" id="AOZ71160.1"/>
    </source>
</evidence>
<feature type="chain" id="PRO_5009842205" evidence="1">
    <location>
        <begin position="20"/>
        <end position="98"/>
    </location>
</feature>
<dbReference type="AlphaFoldDB" id="A0A1D9MHA6"/>
<dbReference type="EMBL" id="CP017782">
    <property type="protein sequence ID" value="AOZ71160.1"/>
    <property type="molecule type" value="Genomic_DNA"/>
</dbReference>
<geneLocation type="plasmid" evidence="3">
    <name>pEJ01</name>
</geneLocation>
<evidence type="ECO:0000256" key="1">
    <source>
        <dbReference type="SAM" id="SignalP"/>
    </source>
</evidence>
<keyword evidence="4" id="KW-1185">Reference proteome</keyword>
<keyword evidence="1" id="KW-0732">Signal</keyword>
<keyword evidence="3" id="KW-0614">Plasmid</keyword>
<proteinExistence type="predicted"/>
<dbReference type="KEGG" id="rhp:LPB142_17425"/>
<organism evidence="3 4">
    <name type="scientific">Rhodobacter xanthinilyticus</name>
    <dbReference type="NCBI Taxonomy" id="1850250"/>
    <lineage>
        <taxon>Bacteria</taxon>
        <taxon>Pseudomonadati</taxon>
        <taxon>Pseudomonadota</taxon>
        <taxon>Alphaproteobacteria</taxon>
        <taxon>Rhodobacterales</taxon>
        <taxon>Rhodobacter group</taxon>
        <taxon>Rhodobacter</taxon>
    </lineage>
</organism>
<accession>A0A1D9MHA6</accession>
<dbReference type="EMBL" id="CP017782">
    <property type="protein sequence ID" value="AOZ71244.1"/>
    <property type="molecule type" value="Genomic_DNA"/>
</dbReference>
<dbReference type="Proteomes" id="UP000176562">
    <property type="component" value="Plasmid pEJ01"/>
</dbReference>
<evidence type="ECO:0000313" key="4">
    <source>
        <dbReference type="Proteomes" id="UP000176562"/>
    </source>
</evidence>
<name>A0A1D9MHA6_9RHOB</name>
<reference evidence="3 4" key="1">
    <citation type="submission" date="2016-10" db="EMBL/GenBank/DDBJ databases">
        <title>Rhodobacter sp. LPB0142, isolated from sea water.</title>
        <authorList>
            <person name="Kim E."/>
            <person name="Yi H."/>
        </authorList>
    </citation>
    <scope>NUCLEOTIDE SEQUENCE [LARGE SCALE GENOMIC DNA]</scope>
    <source>
        <strain evidence="3 4">LPB0142</strain>
        <plasmid evidence="3">pEJ01</plasmid>
        <plasmid evidence="4">Plasmid pej01</plasmid>
    </source>
</reference>
<evidence type="ECO:0000313" key="3">
    <source>
        <dbReference type="EMBL" id="AOZ71244.1"/>
    </source>
</evidence>
<dbReference type="KEGG" id="rhp:LPB142_16860"/>
<feature type="signal peptide" evidence="1">
    <location>
        <begin position="1"/>
        <end position="19"/>
    </location>
</feature>